<evidence type="ECO:0000256" key="1">
    <source>
        <dbReference type="ARBA" id="ARBA00022741"/>
    </source>
</evidence>
<evidence type="ECO:0000256" key="2">
    <source>
        <dbReference type="ARBA" id="ARBA00023134"/>
    </source>
</evidence>
<dbReference type="PROSITE" id="PS51420">
    <property type="entry name" value="RHO"/>
    <property type="match status" value="1"/>
</dbReference>
<dbReference type="PANTHER" id="PTHR47977">
    <property type="entry name" value="RAS-RELATED PROTEIN RAB"/>
    <property type="match status" value="1"/>
</dbReference>
<dbReference type="PROSITE" id="PS51419">
    <property type="entry name" value="RAB"/>
    <property type="match status" value="1"/>
</dbReference>
<dbReference type="PROSITE" id="PS51421">
    <property type="entry name" value="RAS"/>
    <property type="match status" value="1"/>
</dbReference>
<dbReference type="InterPro" id="IPR001806">
    <property type="entry name" value="Small_GTPase"/>
</dbReference>
<dbReference type="FunFam" id="3.40.50.300:FF:000823">
    <property type="entry name" value="Small GTPase RAB, putative"/>
    <property type="match status" value="1"/>
</dbReference>
<proteinExistence type="predicted"/>
<dbReference type="InterPro" id="IPR005225">
    <property type="entry name" value="Small_GTP-bd"/>
</dbReference>
<gene>
    <name evidence="3" type="ORF">D915_007553</name>
</gene>
<comment type="caution">
    <text evidence="3">The sequence shown here is derived from an EMBL/GenBank/DDBJ whole genome shotgun (WGS) entry which is preliminary data.</text>
</comment>
<dbReference type="NCBIfam" id="TIGR00231">
    <property type="entry name" value="small_GTP"/>
    <property type="match status" value="1"/>
</dbReference>
<dbReference type="SMART" id="SM00175">
    <property type="entry name" value="RAB"/>
    <property type="match status" value="1"/>
</dbReference>
<dbReference type="GO" id="GO:0003924">
    <property type="term" value="F:GTPase activity"/>
    <property type="evidence" value="ECO:0007669"/>
    <property type="project" value="InterPro"/>
</dbReference>
<keyword evidence="1" id="KW-0547">Nucleotide-binding</keyword>
<sequence length="206" mass="23465">MGSRAVADYSLQKTKCVFLGQEDVGKTCILMRFMHDIFDSSYHATIGIDFLSRTIVVDKQTVRLQLWDTAGQERFRSLIPSYIRDSSVSIVVYDVTSRTSFEQTSEWIKRIRETKPNEGIIFLVGNKTDLTEKRAVSLEEGSAKAKKERVHFCETSAKSGTGVNGLFKQIGRAILKQEKQSAVHTKLPLESNSQILTDKKWRCWCY</sequence>
<keyword evidence="4" id="KW-1185">Reference proteome</keyword>
<dbReference type="InterPro" id="IPR050227">
    <property type="entry name" value="Rab"/>
</dbReference>
<dbReference type="GO" id="GO:0005525">
    <property type="term" value="F:GTP binding"/>
    <property type="evidence" value="ECO:0007669"/>
    <property type="project" value="UniProtKB-KW"/>
</dbReference>
<dbReference type="Gene3D" id="3.40.50.300">
    <property type="entry name" value="P-loop containing nucleotide triphosphate hydrolases"/>
    <property type="match status" value="1"/>
</dbReference>
<name>A0A4E0R6M1_FASHE</name>
<reference evidence="3" key="1">
    <citation type="submission" date="2019-03" db="EMBL/GenBank/DDBJ databases">
        <title>Improved annotation for the trematode Fasciola hepatica.</title>
        <authorList>
            <person name="Choi Y.-J."/>
            <person name="Martin J."/>
            <person name="Mitreva M."/>
        </authorList>
    </citation>
    <scope>NUCLEOTIDE SEQUENCE [LARGE SCALE GENOMIC DNA]</scope>
</reference>
<dbReference type="PRINTS" id="PR00449">
    <property type="entry name" value="RASTRNSFRMNG"/>
</dbReference>
<dbReference type="Proteomes" id="UP000230066">
    <property type="component" value="Unassembled WGS sequence"/>
</dbReference>
<evidence type="ECO:0000313" key="3">
    <source>
        <dbReference type="EMBL" id="THD21834.1"/>
    </source>
</evidence>
<evidence type="ECO:0000313" key="4">
    <source>
        <dbReference type="Proteomes" id="UP000230066"/>
    </source>
</evidence>
<dbReference type="Pfam" id="PF00071">
    <property type="entry name" value="Ras"/>
    <property type="match status" value="1"/>
</dbReference>
<dbReference type="EMBL" id="JXXN02003212">
    <property type="protein sequence ID" value="THD21834.1"/>
    <property type="molecule type" value="Genomic_DNA"/>
</dbReference>
<dbReference type="AlphaFoldDB" id="A0A4E0R6M1"/>
<dbReference type="SMART" id="SM00173">
    <property type="entry name" value="RAS"/>
    <property type="match status" value="1"/>
</dbReference>
<dbReference type="SMART" id="SM00174">
    <property type="entry name" value="RHO"/>
    <property type="match status" value="1"/>
</dbReference>
<dbReference type="SMART" id="SM00176">
    <property type="entry name" value="RAN"/>
    <property type="match status" value="1"/>
</dbReference>
<protein>
    <submittedName>
        <fullName evidence="3">Small GTP-binding protein domain</fullName>
    </submittedName>
</protein>
<organism evidence="3 4">
    <name type="scientific">Fasciola hepatica</name>
    <name type="common">Liver fluke</name>
    <dbReference type="NCBI Taxonomy" id="6192"/>
    <lineage>
        <taxon>Eukaryota</taxon>
        <taxon>Metazoa</taxon>
        <taxon>Spiralia</taxon>
        <taxon>Lophotrochozoa</taxon>
        <taxon>Platyhelminthes</taxon>
        <taxon>Trematoda</taxon>
        <taxon>Digenea</taxon>
        <taxon>Plagiorchiida</taxon>
        <taxon>Echinostomata</taxon>
        <taxon>Echinostomatoidea</taxon>
        <taxon>Fasciolidae</taxon>
        <taxon>Fasciola</taxon>
    </lineage>
</organism>
<accession>A0A4E0R6M1</accession>
<dbReference type="SUPFAM" id="SSF52540">
    <property type="entry name" value="P-loop containing nucleoside triphosphate hydrolases"/>
    <property type="match status" value="1"/>
</dbReference>
<dbReference type="InterPro" id="IPR027417">
    <property type="entry name" value="P-loop_NTPase"/>
</dbReference>
<dbReference type="CDD" id="cd01861">
    <property type="entry name" value="Rab6"/>
    <property type="match status" value="1"/>
</dbReference>
<keyword evidence="2" id="KW-0342">GTP-binding</keyword>